<accession>A0A2S9XJI8</accession>
<comment type="caution">
    <text evidence="2">The sequence shown here is derived from an EMBL/GenBank/DDBJ whole genome shotgun (WGS) entry which is preliminary data.</text>
</comment>
<dbReference type="RefSeq" id="WP_146156020.1">
    <property type="nucleotide sequence ID" value="NZ_PVNK01000199.1"/>
</dbReference>
<dbReference type="AlphaFoldDB" id="A0A2S9XJI8"/>
<reference evidence="2 3" key="1">
    <citation type="submission" date="2018-03" db="EMBL/GenBank/DDBJ databases">
        <title>Draft Genome Sequences of the Obligatory Marine Myxobacteria Enhygromyxa salina SWB005.</title>
        <authorList>
            <person name="Poehlein A."/>
            <person name="Moghaddam J.A."/>
            <person name="Harms H."/>
            <person name="Alanjari M."/>
            <person name="Koenig G.M."/>
            <person name="Daniel R."/>
            <person name="Schaeberle T.F."/>
        </authorList>
    </citation>
    <scope>NUCLEOTIDE SEQUENCE [LARGE SCALE GENOMIC DNA]</scope>
    <source>
        <strain evidence="2 3">SWB005</strain>
    </source>
</reference>
<sequence length="457" mass="49667">MTPSAMGDERRWAARYQFLEQLWRGRDRIVCDPEIEAVLHAGIEGPLAGLLSDLIPAEGGDARAWVALHNARRAASFARDRSGTVFVDLDDAAELASDEGWQVALVNLSSLAKPSRDELAAFIEILGERAEDDASRSVILTLACGDDEDACYEELAEIVDEVFSDGRIYGLTRPGMVAFYDFGPVLELEGDGAEGDAPDEVGIEVDNSLGSEAPAFEAFVAVVGATLPSEGVTFVELPARAGARERTAAGPGATRAESEELAAARAQLAEAQRRGDMQAIERQALLEQLEQAEDRIAKLDDELESLREQGGGPGGPAASEGPRLDEALAREQALRWELDRVRGELENLRVRPVETLEAEVASLRARLAQAEAELAEADFDEAEDVDELEGELRGDLDEAALSELTRLLADDDATPAQAREWMKARAKLEHLLRKLERGGRLSALELHRELSSLRRLL</sequence>
<gene>
    <name evidence="2" type="ORF">ENSA5_45950</name>
</gene>
<keyword evidence="3" id="KW-1185">Reference proteome</keyword>
<evidence type="ECO:0000313" key="3">
    <source>
        <dbReference type="Proteomes" id="UP000237968"/>
    </source>
</evidence>
<organism evidence="2 3">
    <name type="scientific">Enhygromyxa salina</name>
    <dbReference type="NCBI Taxonomy" id="215803"/>
    <lineage>
        <taxon>Bacteria</taxon>
        <taxon>Pseudomonadati</taxon>
        <taxon>Myxococcota</taxon>
        <taxon>Polyangia</taxon>
        <taxon>Nannocystales</taxon>
        <taxon>Nannocystaceae</taxon>
        <taxon>Enhygromyxa</taxon>
    </lineage>
</organism>
<protein>
    <submittedName>
        <fullName evidence="2">Uncharacterized protein</fullName>
    </submittedName>
</protein>
<name>A0A2S9XJI8_9BACT</name>
<dbReference type="EMBL" id="PVNK01000199">
    <property type="protein sequence ID" value="PRP93034.1"/>
    <property type="molecule type" value="Genomic_DNA"/>
</dbReference>
<dbReference type="Proteomes" id="UP000237968">
    <property type="component" value="Unassembled WGS sequence"/>
</dbReference>
<evidence type="ECO:0000313" key="2">
    <source>
        <dbReference type="EMBL" id="PRP93034.1"/>
    </source>
</evidence>
<dbReference type="OrthoDB" id="5504978at2"/>
<proteinExistence type="predicted"/>
<evidence type="ECO:0000256" key="1">
    <source>
        <dbReference type="SAM" id="Coils"/>
    </source>
</evidence>
<feature type="coiled-coil region" evidence="1">
    <location>
        <begin position="254"/>
        <end position="385"/>
    </location>
</feature>
<keyword evidence="1" id="KW-0175">Coiled coil</keyword>